<sequence>MARAFYGVLCFLLLSVVLLKNAEGRNLTRCGLTNELMNLGFDRTLLGNWVCLVESESGKKTDKMKKKANGSYALGLFQINSKEWCTFDKKGGKCDMKCEDLTNDDISDDSRCAQKAFQEMGFRGWEGWMRSCYGRKLPIPNC</sequence>
<dbReference type="CDD" id="cd16899">
    <property type="entry name" value="LYZ_C_invert"/>
    <property type="match status" value="1"/>
</dbReference>
<feature type="signal peptide" evidence="7">
    <location>
        <begin position="1"/>
        <end position="24"/>
    </location>
</feature>
<keyword evidence="7" id="KW-0732">Signal</keyword>
<evidence type="ECO:0000256" key="7">
    <source>
        <dbReference type="SAM" id="SignalP"/>
    </source>
</evidence>
<dbReference type="PRINTS" id="PR00135">
    <property type="entry name" value="LYZLACT"/>
</dbReference>
<dbReference type="PANTHER" id="PTHR11407:SF63">
    <property type="entry name" value="LYSOZYME C"/>
    <property type="match status" value="1"/>
</dbReference>
<comment type="similarity">
    <text evidence="6">Belongs to the glycosyl hydrolase 22 family.</text>
</comment>
<evidence type="ECO:0000256" key="4">
    <source>
        <dbReference type="ARBA" id="ARBA00023157"/>
    </source>
</evidence>
<dbReference type="SMART" id="SM00263">
    <property type="entry name" value="LYZ1"/>
    <property type="match status" value="1"/>
</dbReference>
<dbReference type="Proteomes" id="UP001154078">
    <property type="component" value="Chromosome 2"/>
</dbReference>
<dbReference type="AlphaFoldDB" id="A0A9P0AX71"/>
<dbReference type="Pfam" id="PF00062">
    <property type="entry name" value="Lys"/>
    <property type="match status" value="1"/>
</dbReference>
<dbReference type="GO" id="GO:0042742">
    <property type="term" value="P:defense response to bacterium"/>
    <property type="evidence" value="ECO:0007669"/>
    <property type="project" value="UniProtKB-KW"/>
</dbReference>
<organism evidence="9 10">
    <name type="scientific">Brassicogethes aeneus</name>
    <name type="common">Rape pollen beetle</name>
    <name type="synonym">Meligethes aeneus</name>
    <dbReference type="NCBI Taxonomy" id="1431903"/>
    <lineage>
        <taxon>Eukaryota</taxon>
        <taxon>Metazoa</taxon>
        <taxon>Ecdysozoa</taxon>
        <taxon>Arthropoda</taxon>
        <taxon>Hexapoda</taxon>
        <taxon>Insecta</taxon>
        <taxon>Pterygota</taxon>
        <taxon>Neoptera</taxon>
        <taxon>Endopterygota</taxon>
        <taxon>Coleoptera</taxon>
        <taxon>Polyphaga</taxon>
        <taxon>Cucujiformia</taxon>
        <taxon>Nitidulidae</taxon>
        <taxon>Meligethinae</taxon>
        <taxon>Brassicogethes</taxon>
    </lineage>
</organism>
<dbReference type="SUPFAM" id="SSF53955">
    <property type="entry name" value="Lysozyme-like"/>
    <property type="match status" value="1"/>
</dbReference>
<keyword evidence="10" id="KW-1185">Reference proteome</keyword>
<dbReference type="InterPro" id="IPR019799">
    <property type="entry name" value="Glyco_hydro_22_CS"/>
</dbReference>
<protein>
    <recommendedName>
        <fullName evidence="2">lysozyme</fullName>
        <ecNumber evidence="2">3.2.1.17</ecNumber>
    </recommendedName>
</protein>
<comment type="catalytic activity">
    <reaction evidence="1">
        <text>Hydrolysis of (1-&gt;4)-beta-linkages between N-acetylmuramic acid and N-acetyl-D-glucosamine residues in a peptidoglycan and between N-acetyl-D-glucosamine residues in chitodextrins.</text>
        <dbReference type="EC" id="3.2.1.17"/>
    </reaction>
</comment>
<feature type="chain" id="PRO_5040194038" description="lysozyme" evidence="7">
    <location>
        <begin position="25"/>
        <end position="142"/>
    </location>
</feature>
<keyword evidence="3" id="KW-0929">Antimicrobial</keyword>
<evidence type="ECO:0000256" key="3">
    <source>
        <dbReference type="ARBA" id="ARBA00022638"/>
    </source>
</evidence>
<dbReference type="Gene3D" id="1.10.530.10">
    <property type="match status" value="1"/>
</dbReference>
<keyword evidence="4" id="KW-1015">Disulfide bond</keyword>
<accession>A0A9P0AX71</accession>
<dbReference type="GO" id="GO:0031640">
    <property type="term" value="P:killing of cells of another organism"/>
    <property type="evidence" value="ECO:0007669"/>
    <property type="project" value="UniProtKB-KW"/>
</dbReference>
<dbReference type="OrthoDB" id="6692707at2759"/>
<keyword evidence="5" id="KW-0378">Hydrolase</keyword>
<evidence type="ECO:0000259" key="8">
    <source>
        <dbReference type="PROSITE" id="PS00128"/>
    </source>
</evidence>
<evidence type="ECO:0000256" key="5">
    <source>
        <dbReference type="ARBA" id="ARBA00023295"/>
    </source>
</evidence>
<feature type="domain" description="Glycosyl hydrolases family 22 (GH22)" evidence="8">
    <location>
        <begin position="94"/>
        <end position="112"/>
    </location>
</feature>
<dbReference type="PROSITE" id="PS51348">
    <property type="entry name" value="GLYCOSYL_HYDROL_F22_2"/>
    <property type="match status" value="1"/>
</dbReference>
<dbReference type="EC" id="3.2.1.17" evidence="2"/>
<dbReference type="PROSITE" id="PS00128">
    <property type="entry name" value="GLYCOSYL_HYDROL_F22_1"/>
    <property type="match status" value="1"/>
</dbReference>
<keyword evidence="3" id="KW-0081">Bacteriolytic enzyme</keyword>
<evidence type="ECO:0000313" key="9">
    <source>
        <dbReference type="EMBL" id="CAH0550792.1"/>
    </source>
</evidence>
<reference evidence="9" key="1">
    <citation type="submission" date="2021-12" db="EMBL/GenBank/DDBJ databases">
        <authorList>
            <person name="King R."/>
        </authorList>
    </citation>
    <scope>NUCLEOTIDE SEQUENCE</scope>
</reference>
<dbReference type="EMBL" id="OV121133">
    <property type="protein sequence ID" value="CAH0550792.1"/>
    <property type="molecule type" value="Genomic_DNA"/>
</dbReference>
<dbReference type="PANTHER" id="PTHR11407">
    <property type="entry name" value="LYSOZYME C"/>
    <property type="match status" value="1"/>
</dbReference>
<dbReference type="GO" id="GO:0003796">
    <property type="term" value="F:lysozyme activity"/>
    <property type="evidence" value="ECO:0007669"/>
    <property type="project" value="UniProtKB-EC"/>
</dbReference>
<evidence type="ECO:0000256" key="2">
    <source>
        <dbReference type="ARBA" id="ARBA00012732"/>
    </source>
</evidence>
<evidence type="ECO:0000313" key="10">
    <source>
        <dbReference type="Proteomes" id="UP001154078"/>
    </source>
</evidence>
<keyword evidence="5" id="KW-0326">Glycosidase</keyword>
<evidence type="ECO:0000256" key="6">
    <source>
        <dbReference type="RuleBase" id="RU004440"/>
    </source>
</evidence>
<gene>
    <name evidence="9" type="ORF">MELIAE_LOCUS3533</name>
</gene>
<dbReference type="InterPro" id="IPR023346">
    <property type="entry name" value="Lysozyme-like_dom_sf"/>
</dbReference>
<evidence type="ECO:0000256" key="1">
    <source>
        <dbReference type="ARBA" id="ARBA00000632"/>
    </source>
</evidence>
<proteinExistence type="inferred from homology"/>
<name>A0A9P0AX71_BRAAE</name>
<dbReference type="InterPro" id="IPR001916">
    <property type="entry name" value="Glyco_hydro_22"/>
</dbReference>